<proteinExistence type="predicted"/>
<organism evidence="1 2">
    <name type="scientific">Paracoccus aestuarii</name>
    <dbReference type="NCBI Taxonomy" id="453842"/>
    <lineage>
        <taxon>Bacteria</taxon>
        <taxon>Pseudomonadati</taxon>
        <taxon>Pseudomonadota</taxon>
        <taxon>Alphaproteobacteria</taxon>
        <taxon>Rhodobacterales</taxon>
        <taxon>Paracoccaceae</taxon>
        <taxon>Paracoccus</taxon>
    </lineage>
</organism>
<name>A0A418ZY92_9RHOB</name>
<evidence type="ECO:0000313" key="2">
    <source>
        <dbReference type="Proteomes" id="UP000285530"/>
    </source>
</evidence>
<accession>A0A418ZY92</accession>
<protein>
    <submittedName>
        <fullName evidence="1">Uncharacterized protein</fullName>
    </submittedName>
</protein>
<dbReference type="AlphaFoldDB" id="A0A418ZY92"/>
<comment type="caution">
    <text evidence="1">The sequence shown here is derived from an EMBL/GenBank/DDBJ whole genome shotgun (WGS) entry which is preliminary data.</text>
</comment>
<evidence type="ECO:0000313" key="1">
    <source>
        <dbReference type="EMBL" id="RJL05504.1"/>
    </source>
</evidence>
<reference evidence="1 2" key="1">
    <citation type="submission" date="2018-09" db="EMBL/GenBank/DDBJ databases">
        <title>Paracoccus onubensis nov. sp. a moderate halophilic bacterium isolated from Gruta de las Maravillas (Aracena, Spain).</title>
        <authorList>
            <person name="Jurado V."/>
            <person name="Gutierrez-Patricio S."/>
            <person name="Gonzalez-Pimentel J.L."/>
            <person name="Laiz L."/>
            <person name="Saiz-Jimenez C."/>
        </authorList>
    </citation>
    <scope>NUCLEOTIDE SEQUENCE [LARGE SCALE GENOMIC DNA]</scope>
    <source>
        <strain evidence="1 2">DSM 19484</strain>
    </source>
</reference>
<keyword evidence="2" id="KW-1185">Reference proteome</keyword>
<gene>
    <name evidence="1" type="ORF">D3P06_06605</name>
</gene>
<dbReference type="EMBL" id="QZEV01000022">
    <property type="protein sequence ID" value="RJL05504.1"/>
    <property type="molecule type" value="Genomic_DNA"/>
</dbReference>
<sequence>MKAPFHALSPYARHFIVLLNALVYHIHAQGDLDRTDLSDAGYADRLEKAETEREKLYDILLDNLQMRATEPDAPLRRMSLLIATLIRGERASAFARYAALREDLAPFLHVHGDDPIAARHRDMLAAADKRISLMARLSCYRTQGAASVPELIAA</sequence>
<dbReference type="Proteomes" id="UP000285530">
    <property type="component" value="Unassembled WGS sequence"/>
</dbReference>